<evidence type="ECO:0000313" key="2">
    <source>
        <dbReference type="Proteomes" id="UP001164746"/>
    </source>
</evidence>
<organism evidence="1 2">
    <name type="scientific">Mya arenaria</name>
    <name type="common">Soft-shell clam</name>
    <dbReference type="NCBI Taxonomy" id="6604"/>
    <lineage>
        <taxon>Eukaryota</taxon>
        <taxon>Metazoa</taxon>
        <taxon>Spiralia</taxon>
        <taxon>Lophotrochozoa</taxon>
        <taxon>Mollusca</taxon>
        <taxon>Bivalvia</taxon>
        <taxon>Autobranchia</taxon>
        <taxon>Heteroconchia</taxon>
        <taxon>Euheterodonta</taxon>
        <taxon>Imparidentia</taxon>
        <taxon>Neoheterodontei</taxon>
        <taxon>Myida</taxon>
        <taxon>Myoidea</taxon>
        <taxon>Myidae</taxon>
        <taxon>Mya</taxon>
    </lineage>
</organism>
<evidence type="ECO:0000313" key="1">
    <source>
        <dbReference type="EMBL" id="WAR17532.1"/>
    </source>
</evidence>
<sequence>MKKKPLLSWQLYNVDLEVDFFILITTTRGNLNLSPANLQANPPVKHRANPHHDRVPVVQGMDMERHAKTFPTTVAKIKVLNMQ</sequence>
<accession>A0ABY7F934</accession>
<dbReference type="EMBL" id="CP111021">
    <property type="protein sequence ID" value="WAR17532.1"/>
    <property type="molecule type" value="Genomic_DNA"/>
</dbReference>
<reference evidence="1" key="1">
    <citation type="submission" date="2022-11" db="EMBL/GenBank/DDBJ databases">
        <title>Centuries of genome instability and evolution in soft-shell clam transmissible cancer (bioRxiv).</title>
        <authorList>
            <person name="Hart S.F.M."/>
            <person name="Yonemitsu M.A."/>
            <person name="Giersch R.M."/>
            <person name="Beal B.F."/>
            <person name="Arriagada G."/>
            <person name="Davis B.W."/>
            <person name="Ostrander E.A."/>
            <person name="Goff S.P."/>
            <person name="Metzger M.J."/>
        </authorList>
    </citation>
    <scope>NUCLEOTIDE SEQUENCE</scope>
    <source>
        <strain evidence="1">MELC-2E11</strain>
        <tissue evidence="1">Siphon/mantle</tissue>
    </source>
</reference>
<gene>
    <name evidence="1" type="ORF">MAR_032126</name>
</gene>
<protein>
    <submittedName>
        <fullName evidence="1">Uncharacterized protein</fullName>
    </submittedName>
</protein>
<name>A0ABY7F934_MYAAR</name>
<keyword evidence="2" id="KW-1185">Reference proteome</keyword>
<dbReference type="Proteomes" id="UP001164746">
    <property type="component" value="Chromosome 10"/>
</dbReference>
<proteinExistence type="predicted"/>